<accession>A0A4Q7M198</accession>
<keyword evidence="2" id="KW-0472">Membrane</keyword>
<keyword evidence="2" id="KW-1133">Transmembrane helix</keyword>
<feature type="region of interest" description="Disordered" evidence="1">
    <location>
        <begin position="78"/>
        <end position="107"/>
    </location>
</feature>
<gene>
    <name evidence="4" type="ORF">EV386_0977</name>
</gene>
<evidence type="ECO:0000256" key="1">
    <source>
        <dbReference type="SAM" id="MobiDB-lite"/>
    </source>
</evidence>
<name>A0A4Q7M198_9MICO</name>
<dbReference type="AlphaFoldDB" id="A0A4Q7M198"/>
<protein>
    <recommendedName>
        <fullName evidence="3">CBU-0592-like domain-containing protein</fullName>
    </recommendedName>
</protein>
<proteinExistence type="predicted"/>
<organism evidence="4 5">
    <name type="scientific">Xylanimonas ulmi</name>
    <dbReference type="NCBI Taxonomy" id="228973"/>
    <lineage>
        <taxon>Bacteria</taxon>
        <taxon>Bacillati</taxon>
        <taxon>Actinomycetota</taxon>
        <taxon>Actinomycetes</taxon>
        <taxon>Micrococcales</taxon>
        <taxon>Promicromonosporaceae</taxon>
        <taxon>Xylanimonas</taxon>
    </lineage>
</organism>
<dbReference type="Proteomes" id="UP000293852">
    <property type="component" value="Unassembled WGS sequence"/>
</dbReference>
<feature type="domain" description="CBU-0592-like" evidence="3">
    <location>
        <begin position="5"/>
        <end position="71"/>
    </location>
</feature>
<evidence type="ECO:0000256" key="2">
    <source>
        <dbReference type="SAM" id="Phobius"/>
    </source>
</evidence>
<feature type="transmembrane region" description="Helical" evidence="2">
    <location>
        <begin position="52"/>
        <end position="70"/>
    </location>
</feature>
<dbReference type="InterPro" id="IPR058058">
    <property type="entry name" value="CBU_0592-like"/>
</dbReference>
<dbReference type="EMBL" id="SGWX01000001">
    <property type="protein sequence ID" value="RZS60703.1"/>
    <property type="molecule type" value="Genomic_DNA"/>
</dbReference>
<sequence length="107" mass="10978">MALTDWTGWASAVILLAAYHAGTRGRGQAVRVHIANAVGSLGLGSMSAAHHAWPSVGLNAIWLIIAAAALRSRRLHPNADVKQPTARRAGVALEEPVAPAGSATIAS</sequence>
<keyword evidence="2" id="KW-0812">Transmembrane</keyword>
<keyword evidence="5" id="KW-1185">Reference proteome</keyword>
<evidence type="ECO:0000313" key="5">
    <source>
        <dbReference type="Proteomes" id="UP000293852"/>
    </source>
</evidence>
<dbReference type="Pfam" id="PF26604">
    <property type="entry name" value="CBU_0592"/>
    <property type="match status" value="1"/>
</dbReference>
<comment type="caution">
    <text evidence="4">The sequence shown here is derived from an EMBL/GenBank/DDBJ whole genome shotgun (WGS) entry which is preliminary data.</text>
</comment>
<evidence type="ECO:0000313" key="4">
    <source>
        <dbReference type="EMBL" id="RZS60703.1"/>
    </source>
</evidence>
<reference evidence="4 5" key="1">
    <citation type="submission" date="2019-02" db="EMBL/GenBank/DDBJ databases">
        <title>Sequencing the genomes of 1000 actinobacteria strains.</title>
        <authorList>
            <person name="Klenk H.-P."/>
        </authorList>
    </citation>
    <scope>NUCLEOTIDE SEQUENCE [LARGE SCALE GENOMIC DNA]</scope>
    <source>
        <strain evidence="4 5">DSM 16932</strain>
    </source>
</reference>
<evidence type="ECO:0000259" key="3">
    <source>
        <dbReference type="Pfam" id="PF26604"/>
    </source>
</evidence>